<protein>
    <submittedName>
        <fullName evidence="2">Uncharacterized protein</fullName>
    </submittedName>
</protein>
<sequence length="100" mass="11245">MPTQLSSARGSRDQAHHCRRRQLNREDCESRFSIAKSRGIGNKRDPIGGGEINGRMKVVRVRMESLRMACESEIAIHQQDLNAFAQETLQSQSPASHLTL</sequence>
<organism evidence="2 3">
    <name type="scientific">Malus domestica</name>
    <name type="common">Apple</name>
    <name type="synonym">Pyrus malus</name>
    <dbReference type="NCBI Taxonomy" id="3750"/>
    <lineage>
        <taxon>Eukaryota</taxon>
        <taxon>Viridiplantae</taxon>
        <taxon>Streptophyta</taxon>
        <taxon>Embryophyta</taxon>
        <taxon>Tracheophyta</taxon>
        <taxon>Spermatophyta</taxon>
        <taxon>Magnoliopsida</taxon>
        <taxon>eudicotyledons</taxon>
        <taxon>Gunneridae</taxon>
        <taxon>Pentapetalae</taxon>
        <taxon>rosids</taxon>
        <taxon>fabids</taxon>
        <taxon>Rosales</taxon>
        <taxon>Rosaceae</taxon>
        <taxon>Amygdaloideae</taxon>
        <taxon>Maleae</taxon>
        <taxon>Malus</taxon>
    </lineage>
</organism>
<keyword evidence="3" id="KW-1185">Reference proteome</keyword>
<evidence type="ECO:0000256" key="1">
    <source>
        <dbReference type="SAM" id="MobiDB-lite"/>
    </source>
</evidence>
<comment type="caution">
    <text evidence="2">The sequence shown here is derived from an EMBL/GenBank/DDBJ whole genome shotgun (WGS) entry which is preliminary data.</text>
</comment>
<name>A0A498K833_MALDO</name>
<dbReference type="Proteomes" id="UP000290289">
    <property type="component" value="Chromosome 3"/>
</dbReference>
<evidence type="ECO:0000313" key="2">
    <source>
        <dbReference type="EMBL" id="RXI03568.1"/>
    </source>
</evidence>
<dbReference type="EMBL" id="RDQH01000329">
    <property type="protein sequence ID" value="RXI03568.1"/>
    <property type="molecule type" value="Genomic_DNA"/>
</dbReference>
<evidence type="ECO:0000313" key="3">
    <source>
        <dbReference type="Proteomes" id="UP000290289"/>
    </source>
</evidence>
<proteinExistence type="predicted"/>
<gene>
    <name evidence="2" type="ORF">DVH24_004220</name>
</gene>
<dbReference type="AlphaFoldDB" id="A0A498K833"/>
<feature type="region of interest" description="Disordered" evidence="1">
    <location>
        <begin position="1"/>
        <end position="22"/>
    </location>
</feature>
<reference evidence="2 3" key="1">
    <citation type="submission" date="2018-10" db="EMBL/GenBank/DDBJ databases">
        <title>A high-quality apple genome assembly.</title>
        <authorList>
            <person name="Hu J."/>
        </authorList>
    </citation>
    <scope>NUCLEOTIDE SEQUENCE [LARGE SCALE GENOMIC DNA]</scope>
    <source>
        <strain evidence="3">cv. HFTH1</strain>
        <tissue evidence="2">Young leaf</tissue>
    </source>
</reference>
<accession>A0A498K833</accession>